<protein>
    <recommendedName>
        <fullName evidence="14">Sodium/proline symporter</fullName>
    </recommendedName>
    <alternativeName>
        <fullName evidence="14">Proline permease</fullName>
    </alternativeName>
</protein>
<dbReference type="GO" id="GO:0005298">
    <property type="term" value="F:proline:sodium symporter activity"/>
    <property type="evidence" value="ECO:0007669"/>
    <property type="project" value="UniProtKB-UniRule"/>
</dbReference>
<dbReference type="Pfam" id="PF00474">
    <property type="entry name" value="SSF"/>
    <property type="match status" value="1"/>
</dbReference>
<dbReference type="PROSITE" id="PS00457">
    <property type="entry name" value="NA_SOLUT_SYMP_2"/>
    <property type="match status" value="1"/>
</dbReference>
<dbReference type="RefSeq" id="WP_191071704.1">
    <property type="nucleotide sequence ID" value="NZ_CP060506.1"/>
</dbReference>
<organism evidence="15 16">
    <name type="scientific">Nanchangia anserum</name>
    <dbReference type="NCBI Taxonomy" id="2692125"/>
    <lineage>
        <taxon>Bacteria</taxon>
        <taxon>Bacillati</taxon>
        <taxon>Actinomycetota</taxon>
        <taxon>Actinomycetes</taxon>
        <taxon>Actinomycetales</taxon>
        <taxon>Actinomycetaceae</taxon>
        <taxon>Nanchangia</taxon>
    </lineage>
</organism>
<comment type="caution">
    <text evidence="15">The sequence shown here is derived from an EMBL/GenBank/DDBJ whole genome shotgun (WGS) entry which is preliminary data.</text>
</comment>
<feature type="transmembrane region" description="Helical" evidence="14">
    <location>
        <begin position="235"/>
        <end position="259"/>
    </location>
</feature>
<dbReference type="InterPro" id="IPR038377">
    <property type="entry name" value="Na/Glc_symporter_sf"/>
</dbReference>
<feature type="transmembrane region" description="Helical" evidence="14">
    <location>
        <begin position="12"/>
        <end position="31"/>
    </location>
</feature>
<comment type="subcellular location">
    <subcellularLocation>
        <location evidence="1 14">Cell membrane</location>
        <topology evidence="1 14">Multi-pass membrane protein</topology>
    </subcellularLocation>
</comment>
<feature type="transmembrane region" description="Helical" evidence="14">
    <location>
        <begin position="337"/>
        <end position="366"/>
    </location>
</feature>
<evidence type="ECO:0000256" key="10">
    <source>
        <dbReference type="ARBA" id="ARBA00023136"/>
    </source>
</evidence>
<keyword evidence="9 14" id="KW-0406">Ion transport</keyword>
<evidence type="ECO:0000256" key="13">
    <source>
        <dbReference type="RuleBase" id="RU362091"/>
    </source>
</evidence>
<dbReference type="PROSITE" id="PS00456">
    <property type="entry name" value="NA_SOLUT_SYMP_1"/>
    <property type="match status" value="1"/>
</dbReference>
<dbReference type="Gene3D" id="1.20.1730.10">
    <property type="entry name" value="Sodium/glucose cotransporter"/>
    <property type="match status" value="1"/>
</dbReference>
<dbReference type="NCBIfam" id="TIGR00813">
    <property type="entry name" value="sss"/>
    <property type="match status" value="1"/>
</dbReference>
<name>A0A8I0GGN4_9ACTO</name>
<keyword evidence="4 14" id="KW-1003">Cell membrane</keyword>
<dbReference type="CDD" id="cd11475">
    <property type="entry name" value="SLC5sbd_PutP"/>
    <property type="match status" value="1"/>
</dbReference>
<dbReference type="Proteomes" id="UP000627538">
    <property type="component" value="Unassembled WGS sequence"/>
</dbReference>
<feature type="transmembrane region" description="Helical" evidence="14">
    <location>
        <begin position="71"/>
        <end position="93"/>
    </location>
</feature>
<keyword evidence="7 14" id="KW-1133">Transmembrane helix</keyword>
<accession>A0A8I0GGN4</accession>
<evidence type="ECO:0000256" key="12">
    <source>
        <dbReference type="ARBA" id="ARBA00033708"/>
    </source>
</evidence>
<comment type="catalytic activity">
    <reaction evidence="12">
        <text>L-proline(in) + Na(+)(in) = L-proline(out) + Na(+)(out)</text>
        <dbReference type="Rhea" id="RHEA:28967"/>
        <dbReference type="ChEBI" id="CHEBI:29101"/>
        <dbReference type="ChEBI" id="CHEBI:60039"/>
    </reaction>
</comment>
<feature type="transmembrane region" description="Helical" evidence="14">
    <location>
        <begin position="441"/>
        <end position="459"/>
    </location>
</feature>
<keyword evidence="14" id="KW-0029">Amino-acid transport</keyword>
<evidence type="ECO:0000256" key="4">
    <source>
        <dbReference type="ARBA" id="ARBA00022475"/>
    </source>
</evidence>
<dbReference type="EMBL" id="JACRUO010000001">
    <property type="protein sequence ID" value="MBD3689674.1"/>
    <property type="molecule type" value="Genomic_DNA"/>
</dbReference>
<feature type="transmembrane region" description="Helical" evidence="14">
    <location>
        <begin position="129"/>
        <end position="147"/>
    </location>
</feature>
<proteinExistence type="inferred from homology"/>
<keyword evidence="8 14" id="KW-0915">Sodium</keyword>
<feature type="transmembrane region" description="Helical" evidence="14">
    <location>
        <begin position="197"/>
        <end position="215"/>
    </location>
</feature>
<reference evidence="15 16" key="1">
    <citation type="submission" date="2020-08" db="EMBL/GenBank/DDBJ databases">
        <title>Winkia gen. nov., sp. nov., isolated from faeces of the Anser albifrons in China.</title>
        <authorList>
            <person name="Liu Q."/>
        </authorList>
    </citation>
    <scope>NUCLEOTIDE SEQUENCE [LARGE SCALE GENOMIC DNA]</scope>
    <source>
        <strain evidence="15 16">C62</strain>
    </source>
</reference>
<evidence type="ECO:0000256" key="8">
    <source>
        <dbReference type="ARBA" id="ARBA00023053"/>
    </source>
</evidence>
<dbReference type="PANTHER" id="PTHR48086:SF3">
    <property type="entry name" value="SODIUM_PROLINE SYMPORTER"/>
    <property type="match status" value="1"/>
</dbReference>
<comment type="function">
    <text evidence="14">Catalyzes the sodium-dependent uptake of extracellular L-proline.</text>
</comment>
<feature type="transmembrane region" description="Helical" evidence="14">
    <location>
        <begin position="167"/>
        <end position="190"/>
    </location>
</feature>
<evidence type="ECO:0000256" key="11">
    <source>
        <dbReference type="ARBA" id="ARBA00023201"/>
    </source>
</evidence>
<dbReference type="GO" id="GO:0015193">
    <property type="term" value="F:L-proline transmembrane transporter activity"/>
    <property type="evidence" value="ECO:0007669"/>
    <property type="project" value="TreeGrafter"/>
</dbReference>
<keyword evidence="5 14" id="KW-0812">Transmembrane</keyword>
<comment type="similarity">
    <text evidence="2 13">Belongs to the sodium:solute symporter (SSF) (TC 2.A.21) family.</text>
</comment>
<dbReference type="GO" id="GO:0015824">
    <property type="term" value="P:proline transport"/>
    <property type="evidence" value="ECO:0007669"/>
    <property type="project" value="UniProtKB-UniRule"/>
</dbReference>
<evidence type="ECO:0000313" key="15">
    <source>
        <dbReference type="EMBL" id="MBD3689674.1"/>
    </source>
</evidence>
<dbReference type="InterPro" id="IPR018212">
    <property type="entry name" value="Na/solute_symporter_CS"/>
</dbReference>
<keyword evidence="3 14" id="KW-0813">Transport</keyword>
<evidence type="ECO:0000256" key="6">
    <source>
        <dbReference type="ARBA" id="ARBA00022847"/>
    </source>
</evidence>
<evidence type="ECO:0000256" key="14">
    <source>
        <dbReference type="RuleBase" id="RU366012"/>
    </source>
</evidence>
<feature type="transmembrane region" description="Helical" evidence="14">
    <location>
        <begin position="386"/>
        <end position="404"/>
    </location>
</feature>
<dbReference type="PROSITE" id="PS50283">
    <property type="entry name" value="NA_SOLUT_SYMP_3"/>
    <property type="match status" value="1"/>
</dbReference>
<evidence type="ECO:0000256" key="2">
    <source>
        <dbReference type="ARBA" id="ARBA00006434"/>
    </source>
</evidence>
<keyword evidence="6 14" id="KW-0769">Symport</keyword>
<sequence>MEAFTNQATSGQAIAMIIYFVAMIIIGIYGYTRTSDLDDFMVGGRQLNPMVAALSAGASDMSGWLLMGLPGALYLTGLVEGWIAVGLTVGAWINWKITAPRLRSYSEIAGNSITVPSFMGARVKDPTKLIRIVAGLIILIFFTFYVSSGIVSGGTFFESTFGMDYHVGMTLVAGIVILYTLVGGFLAVSYTDVVQGLMMLVALIVVPAVALGKAGGMGEVVATLNSEDDSLFAVFGPHGLTLAGAVSIISALAWGLGYFGQPHIIVRFMALKAPKQARAARRIGIGWMALSVIGAGLTALVGRALSIKGYIPDLTHSDNNAHETVFLVLGQKLFPSFLAGFMLAAILAAIMSTVSSQLIVSSSAVVEDVYKGLSSRELVGNQGITMGRLSVLAISVIAAILAWFRTDSILGLVSFAWAGFGAAFGPVVILSLYWRRLTWQGALAGMVVGAVTVGVWGNLPDNVPLLFQVYEILPGFLFNLLAAWAVSAATYKPNPQIDAEFDEAVRLAR</sequence>
<evidence type="ECO:0000313" key="16">
    <source>
        <dbReference type="Proteomes" id="UP000627538"/>
    </source>
</evidence>
<dbReference type="InterPro" id="IPR011851">
    <property type="entry name" value="Na/Pro_symporter"/>
</dbReference>
<dbReference type="InterPro" id="IPR050277">
    <property type="entry name" value="Sodium:Solute_Symporter"/>
</dbReference>
<evidence type="ECO:0000256" key="5">
    <source>
        <dbReference type="ARBA" id="ARBA00022692"/>
    </source>
</evidence>
<feature type="transmembrane region" description="Helical" evidence="14">
    <location>
        <begin position="465"/>
        <end position="486"/>
    </location>
</feature>
<dbReference type="InterPro" id="IPR001734">
    <property type="entry name" value="Na/solute_symporter"/>
</dbReference>
<keyword evidence="11 14" id="KW-0739">Sodium transport</keyword>
<feature type="transmembrane region" description="Helical" evidence="14">
    <location>
        <begin position="279"/>
        <end position="301"/>
    </location>
</feature>
<evidence type="ECO:0000256" key="1">
    <source>
        <dbReference type="ARBA" id="ARBA00004651"/>
    </source>
</evidence>
<gene>
    <name evidence="15" type="primary">putP</name>
    <name evidence="15" type="ORF">H8R10_05475</name>
</gene>
<dbReference type="GO" id="GO:0005886">
    <property type="term" value="C:plasma membrane"/>
    <property type="evidence" value="ECO:0007669"/>
    <property type="project" value="UniProtKB-SubCell"/>
</dbReference>
<keyword evidence="16" id="KW-1185">Reference proteome</keyword>
<dbReference type="NCBIfam" id="TIGR02121">
    <property type="entry name" value="Na_Pro_sym"/>
    <property type="match status" value="1"/>
</dbReference>
<dbReference type="PANTHER" id="PTHR48086">
    <property type="entry name" value="SODIUM/PROLINE SYMPORTER-RELATED"/>
    <property type="match status" value="1"/>
</dbReference>
<evidence type="ECO:0000256" key="3">
    <source>
        <dbReference type="ARBA" id="ARBA00022448"/>
    </source>
</evidence>
<evidence type="ECO:0000256" key="7">
    <source>
        <dbReference type="ARBA" id="ARBA00022989"/>
    </source>
</evidence>
<dbReference type="GO" id="GO:0031402">
    <property type="term" value="F:sodium ion binding"/>
    <property type="evidence" value="ECO:0007669"/>
    <property type="project" value="UniProtKB-UniRule"/>
</dbReference>
<keyword evidence="10 14" id="KW-0472">Membrane</keyword>
<feature type="transmembrane region" description="Helical" evidence="14">
    <location>
        <begin position="410"/>
        <end position="434"/>
    </location>
</feature>
<evidence type="ECO:0000256" key="9">
    <source>
        <dbReference type="ARBA" id="ARBA00023065"/>
    </source>
</evidence>
<dbReference type="AlphaFoldDB" id="A0A8I0GGN4"/>